<keyword evidence="5 13" id="KW-0444">Lipid biosynthesis</keyword>
<keyword evidence="13" id="KW-0756">Sterol biosynthesis</keyword>
<dbReference type="Gene3D" id="3.30.70.890">
    <property type="entry name" value="GHMP kinase, C-terminal domain"/>
    <property type="match status" value="1"/>
</dbReference>
<keyword evidence="4 13" id="KW-0963">Cytoplasm</keyword>
<dbReference type="InterPro" id="IPR014721">
    <property type="entry name" value="Ribsml_uS5_D2-typ_fold_subgr"/>
</dbReference>
<evidence type="ECO:0000313" key="18">
    <source>
        <dbReference type="Proteomes" id="UP000284657"/>
    </source>
</evidence>
<dbReference type="NCBIfam" id="TIGR00549">
    <property type="entry name" value="mevalon_kin"/>
    <property type="match status" value="1"/>
</dbReference>
<evidence type="ECO:0000256" key="2">
    <source>
        <dbReference type="ARBA" id="ARBA00006495"/>
    </source>
</evidence>
<evidence type="ECO:0000256" key="7">
    <source>
        <dbReference type="ARBA" id="ARBA00022741"/>
    </source>
</evidence>
<dbReference type="Proteomes" id="UP000277300">
    <property type="component" value="Unassembled WGS sequence"/>
</dbReference>
<evidence type="ECO:0000256" key="6">
    <source>
        <dbReference type="ARBA" id="ARBA00022679"/>
    </source>
</evidence>
<dbReference type="PRINTS" id="PR00959">
    <property type="entry name" value="MEVGALKINASE"/>
</dbReference>
<evidence type="ECO:0000256" key="4">
    <source>
        <dbReference type="ARBA" id="ARBA00022490"/>
    </source>
</evidence>
<keyword evidence="13" id="KW-1207">Sterol metabolism</keyword>
<organism evidence="16 17">
    <name type="scientific">Phytophthora kernoviae</name>
    <dbReference type="NCBI Taxonomy" id="325452"/>
    <lineage>
        <taxon>Eukaryota</taxon>
        <taxon>Sar</taxon>
        <taxon>Stramenopiles</taxon>
        <taxon>Oomycota</taxon>
        <taxon>Peronosporomycetes</taxon>
        <taxon>Peronosporales</taxon>
        <taxon>Peronosporaceae</taxon>
        <taxon>Phytophthora</taxon>
    </lineage>
</organism>
<dbReference type="PANTHER" id="PTHR43290">
    <property type="entry name" value="MEVALONATE KINASE"/>
    <property type="match status" value="1"/>
</dbReference>
<dbReference type="GO" id="GO:0004496">
    <property type="term" value="F:mevalonate kinase activity"/>
    <property type="evidence" value="ECO:0007669"/>
    <property type="project" value="UniProtKB-EC"/>
</dbReference>
<dbReference type="Proteomes" id="UP000284657">
    <property type="component" value="Unassembled WGS sequence"/>
</dbReference>
<evidence type="ECO:0000259" key="14">
    <source>
        <dbReference type="Pfam" id="PF00288"/>
    </source>
</evidence>
<evidence type="ECO:0000313" key="16">
    <source>
        <dbReference type="EMBL" id="RLN65965.1"/>
    </source>
</evidence>
<dbReference type="EMBL" id="MBDO02000044">
    <property type="protein sequence ID" value="RLN65965.1"/>
    <property type="molecule type" value="Genomic_DNA"/>
</dbReference>
<dbReference type="PANTHER" id="PTHR43290:SF2">
    <property type="entry name" value="MEVALONATE KINASE"/>
    <property type="match status" value="1"/>
</dbReference>
<comment type="subcellular location">
    <subcellularLocation>
        <location evidence="1 13">Cytoplasm</location>
    </subcellularLocation>
</comment>
<sequence length="384" mass="41323">MAREHEVVRVSAPGKLLLLGEHAVVYGCPVVAAALSDMRINAEITRIPADADGVASIEFSCKDIKSTDDKLPLRRVYTVSELHKVVAGLDDDVYYVPTPSQTIMTRIGEILEEETPEDSKAMRAPLFLCCALLRTSGFLSGTHGGLHVEVATANLPIGAGLGSSAAMSVALSGAFVELSGSPRKHELDFINEYAYAAEVILHGSPSGADNTVSCFGGTLVFQKHSEPSFRHIHCQLNDFRFLLVNTCVPRSTKVQVSNVRKLYEAGPEKVQQQFDTIQQIVEKFIALSERKLLSEEVLGQDIEHNQQILNDLGVGHHQIDEVARICKQFNGATKLTGAGGGGCTISLLPRSLSSSDLKKLVAQLQAKGFECFASSIGGPGLVRA</sequence>
<dbReference type="InterPro" id="IPR036554">
    <property type="entry name" value="GHMP_kinase_C_sf"/>
</dbReference>
<dbReference type="Pfam" id="PF00288">
    <property type="entry name" value="GHMP_kinases_N"/>
    <property type="match status" value="1"/>
</dbReference>
<evidence type="ECO:0000256" key="10">
    <source>
        <dbReference type="ARBA" id="ARBA00022842"/>
    </source>
</evidence>
<name>A0A3F2RX31_9STRA</name>
<dbReference type="InterPro" id="IPR006203">
    <property type="entry name" value="GHMP_knse_ATP-bd_CS"/>
</dbReference>
<keyword evidence="9 13" id="KW-0067">ATP-binding</keyword>
<dbReference type="InterPro" id="IPR020568">
    <property type="entry name" value="Ribosomal_Su5_D2-typ_SF"/>
</dbReference>
<dbReference type="UniPathway" id="UPA00057">
    <property type="reaction ID" value="UER00098"/>
</dbReference>
<keyword evidence="8 13" id="KW-0418">Kinase</keyword>
<evidence type="ECO:0000256" key="11">
    <source>
        <dbReference type="ARBA" id="ARBA00023098"/>
    </source>
</evidence>
<comment type="pathway">
    <text evidence="12 13">Isoprenoid biosynthesis; isopentenyl diphosphate biosynthesis via mevalonate pathway; isopentenyl diphosphate from (R)-mevalonate: step 1/3.</text>
</comment>
<dbReference type="SUPFAM" id="SSF54211">
    <property type="entry name" value="Ribosomal protein S5 domain 2-like"/>
    <property type="match status" value="1"/>
</dbReference>
<dbReference type="InterPro" id="IPR006205">
    <property type="entry name" value="Mev_gal_kin"/>
</dbReference>
<keyword evidence="11 13" id="KW-0443">Lipid metabolism</keyword>
<dbReference type="Gene3D" id="3.30.230.10">
    <property type="match status" value="1"/>
</dbReference>
<reference evidence="17 18" key="1">
    <citation type="submission" date="2018-07" db="EMBL/GenBank/DDBJ databases">
        <title>Genome sequencing of oomycete isolates from Chile give support for New Zealand origin for Phytophthora kernoviae and make available the first Nothophytophthora sp. genome.</title>
        <authorList>
            <person name="Studholme D.J."/>
            <person name="Sanfuentes E."/>
            <person name="Panda P."/>
            <person name="Hill R."/>
            <person name="Sambles C."/>
            <person name="Grant M."/>
            <person name="Williams N.M."/>
            <person name="Mcdougal R.L."/>
        </authorList>
    </citation>
    <scope>NUCLEOTIDE SEQUENCE [LARGE SCALE GENOMIC DNA]</scope>
    <source>
        <strain evidence="16">Chile6</strain>
        <strain evidence="15">Chile7</strain>
    </source>
</reference>
<dbReference type="GO" id="GO:0005524">
    <property type="term" value="F:ATP binding"/>
    <property type="evidence" value="ECO:0007669"/>
    <property type="project" value="UniProtKB-KW"/>
</dbReference>
<evidence type="ECO:0000313" key="17">
    <source>
        <dbReference type="Proteomes" id="UP000277300"/>
    </source>
</evidence>
<dbReference type="GO" id="GO:0019287">
    <property type="term" value="P:isopentenyl diphosphate biosynthetic process, mevalonate pathway"/>
    <property type="evidence" value="ECO:0007669"/>
    <property type="project" value="UniProtKB-UniPathway"/>
</dbReference>
<evidence type="ECO:0000256" key="9">
    <source>
        <dbReference type="ARBA" id="ARBA00022840"/>
    </source>
</evidence>
<dbReference type="AlphaFoldDB" id="A0A3F2RX31"/>
<evidence type="ECO:0000256" key="3">
    <source>
        <dbReference type="ARBA" id="ARBA00012103"/>
    </source>
</evidence>
<gene>
    <name evidence="15" type="ORF">BBJ29_008024</name>
    <name evidence="16" type="ORF">BBP00_00002509</name>
</gene>
<proteinExistence type="inferred from homology"/>
<evidence type="ECO:0000256" key="12">
    <source>
        <dbReference type="ARBA" id="ARBA00029438"/>
    </source>
</evidence>
<protein>
    <recommendedName>
        <fullName evidence="3 13">Mevalonate kinase</fullName>
        <shortName evidence="13">MK</shortName>
        <ecNumber evidence="3 13">2.7.1.36</ecNumber>
    </recommendedName>
</protein>
<keyword evidence="7 13" id="KW-0547">Nucleotide-binding</keyword>
<dbReference type="GO" id="GO:0016126">
    <property type="term" value="P:sterol biosynthetic process"/>
    <property type="evidence" value="ECO:0007669"/>
    <property type="project" value="UniProtKB-KW"/>
</dbReference>
<dbReference type="OrthoDB" id="1652964at2759"/>
<evidence type="ECO:0000256" key="13">
    <source>
        <dbReference type="RuleBase" id="RU363087"/>
    </source>
</evidence>
<dbReference type="GO" id="GO:0005829">
    <property type="term" value="C:cytosol"/>
    <property type="evidence" value="ECO:0007669"/>
    <property type="project" value="TreeGrafter"/>
</dbReference>
<keyword evidence="13" id="KW-0753">Steroid metabolism</keyword>
<feature type="domain" description="GHMP kinase N-terminal" evidence="14">
    <location>
        <begin position="135"/>
        <end position="217"/>
    </location>
</feature>
<evidence type="ECO:0000256" key="5">
    <source>
        <dbReference type="ARBA" id="ARBA00022516"/>
    </source>
</evidence>
<comment type="similarity">
    <text evidence="2 13">Belongs to the GHMP kinase family. Mevalonate kinase subfamily.</text>
</comment>
<keyword evidence="6 13" id="KW-0808">Transferase</keyword>
<keyword evidence="10" id="KW-0460">Magnesium</keyword>
<dbReference type="PROSITE" id="PS00627">
    <property type="entry name" value="GHMP_KINASES_ATP"/>
    <property type="match status" value="1"/>
</dbReference>
<evidence type="ECO:0000313" key="15">
    <source>
        <dbReference type="EMBL" id="RLN56806.1"/>
    </source>
</evidence>
<keyword evidence="13" id="KW-0752">Steroid biosynthesis</keyword>
<dbReference type="EMBL" id="MBAD02001233">
    <property type="protein sequence ID" value="RLN56806.1"/>
    <property type="molecule type" value="Genomic_DNA"/>
</dbReference>
<comment type="catalytic activity">
    <reaction evidence="13">
        <text>(R)-mevalonate + ATP = (R)-5-phosphomevalonate + ADP + H(+)</text>
        <dbReference type="Rhea" id="RHEA:17065"/>
        <dbReference type="ChEBI" id="CHEBI:15378"/>
        <dbReference type="ChEBI" id="CHEBI:30616"/>
        <dbReference type="ChEBI" id="CHEBI:36464"/>
        <dbReference type="ChEBI" id="CHEBI:58146"/>
        <dbReference type="ChEBI" id="CHEBI:456216"/>
        <dbReference type="EC" id="2.7.1.36"/>
    </reaction>
</comment>
<dbReference type="SUPFAM" id="SSF55060">
    <property type="entry name" value="GHMP Kinase, C-terminal domain"/>
    <property type="match status" value="1"/>
</dbReference>
<accession>A0A3F2RX31</accession>
<comment type="caution">
    <text evidence="16">The sequence shown here is derived from an EMBL/GenBank/DDBJ whole genome shotgun (WGS) entry which is preliminary data.</text>
</comment>
<dbReference type="InterPro" id="IPR006204">
    <property type="entry name" value="GHMP_kinase_N_dom"/>
</dbReference>
<evidence type="ECO:0000256" key="8">
    <source>
        <dbReference type="ARBA" id="ARBA00022777"/>
    </source>
</evidence>
<dbReference type="EC" id="2.7.1.36" evidence="3 13"/>
<evidence type="ECO:0000256" key="1">
    <source>
        <dbReference type="ARBA" id="ARBA00004496"/>
    </source>
</evidence>